<reference evidence="3" key="1">
    <citation type="journal article" date="2024" name="Algal Res.">
        <title>Biochemical, toxicological and genomic investigation of a high-biomass producing Limnothrix strain isolated from Italian shallow drinking water reservoir.</title>
        <authorList>
            <person name="Simonazzi M."/>
            <person name="Shishido T.K."/>
            <person name="Delbaje E."/>
            <person name="Wahlsten M."/>
            <person name="Fewer D.P."/>
            <person name="Sivonen K."/>
            <person name="Pezzolesi L."/>
            <person name="Pistocchi R."/>
        </authorList>
    </citation>
    <scope>NUCLEOTIDE SEQUENCE [LARGE SCALE GENOMIC DNA]</scope>
    <source>
        <strain evidence="3">LRLZ20PSL1</strain>
    </source>
</reference>
<dbReference type="PIRSF" id="PIRSF020634">
    <property type="entry name" value="TerY_vWA"/>
    <property type="match status" value="1"/>
</dbReference>
<accession>A0ABW7C8B2</accession>
<dbReference type="InterPro" id="IPR011392">
    <property type="entry name" value="Tellurite-R_TerY"/>
</dbReference>
<organism evidence="2 3">
    <name type="scientific">Limnothrix redekei LRLZ20PSL1</name>
    <dbReference type="NCBI Taxonomy" id="3112953"/>
    <lineage>
        <taxon>Bacteria</taxon>
        <taxon>Bacillati</taxon>
        <taxon>Cyanobacteriota</taxon>
        <taxon>Cyanophyceae</taxon>
        <taxon>Pseudanabaenales</taxon>
        <taxon>Pseudanabaenaceae</taxon>
        <taxon>Limnothrix</taxon>
    </lineage>
</organism>
<dbReference type="InterPro" id="IPR036465">
    <property type="entry name" value="vWFA_dom_sf"/>
</dbReference>
<protein>
    <submittedName>
        <fullName evidence="2">VWA domain-containing protein</fullName>
    </submittedName>
</protein>
<proteinExistence type="predicted"/>
<dbReference type="Pfam" id="PF00092">
    <property type="entry name" value="VWA"/>
    <property type="match status" value="1"/>
</dbReference>
<dbReference type="PROSITE" id="PS50234">
    <property type="entry name" value="VWFA"/>
    <property type="match status" value="1"/>
</dbReference>
<dbReference type="Proteomes" id="UP001604335">
    <property type="component" value="Unassembled WGS sequence"/>
</dbReference>
<sequence>MSGNFDFEEAIAFAENPEPRCPCVLLLDVSTSMQGAPLTALEAGLQAFQADLNGDSLAAKRVEVAIATFADRVEVLQDFVTADSFEAPRLRAGGMTYMGAAIHAALDLLRDRKAQYRSNGVAYYRPWIFLITDGAPSDDAEVLGSAATRIRDEEARKALAFFAVGVEGADMERLGSLTVRSPLKLKGLSFQELFLWLSASMQQVSRSRPGEQVPLPSPTGWSEV</sequence>
<evidence type="ECO:0000259" key="1">
    <source>
        <dbReference type="PROSITE" id="PS50234"/>
    </source>
</evidence>
<dbReference type="InterPro" id="IPR002035">
    <property type="entry name" value="VWF_A"/>
</dbReference>
<dbReference type="SUPFAM" id="SSF53300">
    <property type="entry name" value="vWA-like"/>
    <property type="match status" value="1"/>
</dbReference>
<feature type="domain" description="VWFA" evidence="1">
    <location>
        <begin position="22"/>
        <end position="204"/>
    </location>
</feature>
<dbReference type="EMBL" id="JAZAQF010000028">
    <property type="protein sequence ID" value="MFG3816992.1"/>
    <property type="molecule type" value="Genomic_DNA"/>
</dbReference>
<evidence type="ECO:0000313" key="2">
    <source>
        <dbReference type="EMBL" id="MFG3816992.1"/>
    </source>
</evidence>
<dbReference type="SMART" id="SM00327">
    <property type="entry name" value="VWA"/>
    <property type="match status" value="1"/>
</dbReference>
<comment type="caution">
    <text evidence="2">The sequence shown here is derived from an EMBL/GenBank/DDBJ whole genome shotgun (WGS) entry which is preliminary data.</text>
</comment>
<keyword evidence="3" id="KW-1185">Reference proteome</keyword>
<name>A0ABW7C8B2_9CYAN</name>
<gene>
    <name evidence="2" type="ORF">VPK24_05035</name>
</gene>
<evidence type="ECO:0000313" key="3">
    <source>
        <dbReference type="Proteomes" id="UP001604335"/>
    </source>
</evidence>
<dbReference type="Gene3D" id="3.40.50.410">
    <property type="entry name" value="von Willebrand factor, type A domain"/>
    <property type="match status" value="1"/>
</dbReference>